<dbReference type="InterPro" id="IPR050406">
    <property type="entry name" value="FGGY_Carb_Kinase"/>
</dbReference>
<dbReference type="Gene3D" id="3.30.420.40">
    <property type="match status" value="2"/>
</dbReference>
<dbReference type="HAMAP" id="MF_02220">
    <property type="entry name" value="XylB"/>
    <property type="match status" value="1"/>
</dbReference>
<keyword evidence="6 7" id="KW-0859">Xylose metabolism</keyword>
<dbReference type="PANTHER" id="PTHR43095">
    <property type="entry name" value="SUGAR KINASE"/>
    <property type="match status" value="1"/>
</dbReference>
<dbReference type="PANTHER" id="PTHR43095:SF6">
    <property type="entry name" value="XYLULOSE KINASE"/>
    <property type="match status" value="1"/>
</dbReference>
<evidence type="ECO:0000313" key="11">
    <source>
        <dbReference type="Proteomes" id="UP000018211"/>
    </source>
</evidence>
<accession>A0AAV2VUL1</accession>
<keyword evidence="4 6" id="KW-0418">Kinase</keyword>
<dbReference type="GO" id="GO:0005998">
    <property type="term" value="P:xylulose catabolic process"/>
    <property type="evidence" value="ECO:0007669"/>
    <property type="project" value="UniProtKB-UniRule"/>
</dbReference>
<dbReference type="EMBL" id="CAOF01000143">
    <property type="protein sequence ID" value="CCO48389.1"/>
    <property type="molecule type" value="Genomic_DNA"/>
</dbReference>
<dbReference type="InterPro" id="IPR018485">
    <property type="entry name" value="FGGY_C"/>
</dbReference>
<keyword evidence="6 7" id="KW-0119">Carbohydrate metabolism</keyword>
<keyword evidence="2 6" id="KW-0808">Transferase</keyword>
<evidence type="ECO:0000256" key="6">
    <source>
        <dbReference type="HAMAP-Rule" id="MF_02220"/>
    </source>
</evidence>
<comment type="caution">
    <text evidence="10">The sequence shown here is derived from an EMBL/GenBank/DDBJ whole genome shotgun (WGS) entry which is preliminary data.</text>
</comment>
<proteinExistence type="inferred from homology"/>
<keyword evidence="3 6" id="KW-0547">Nucleotide-binding</keyword>
<organism evidence="10 11">
    <name type="scientific">Vibrio nigripulchritudo SOn1</name>
    <dbReference type="NCBI Taxonomy" id="1238450"/>
    <lineage>
        <taxon>Bacteria</taxon>
        <taxon>Pseudomonadati</taxon>
        <taxon>Pseudomonadota</taxon>
        <taxon>Gammaproteobacteria</taxon>
        <taxon>Vibrionales</taxon>
        <taxon>Vibrionaceae</taxon>
        <taxon>Vibrio</taxon>
    </lineage>
</organism>
<dbReference type="GO" id="GO:0004856">
    <property type="term" value="F:D-xylulokinase activity"/>
    <property type="evidence" value="ECO:0007669"/>
    <property type="project" value="UniProtKB-UniRule"/>
</dbReference>
<comment type="function">
    <text evidence="6">Catalyzes the phosphorylation of D-xylulose to D-xylulose 5-phosphate.</text>
</comment>
<comment type="similarity">
    <text evidence="1 6 7">Belongs to the FGGY kinase family.</text>
</comment>
<gene>
    <name evidence="6 7 10" type="primary">xylB</name>
    <name evidence="10" type="ORF">VIBNISOn1_500012</name>
</gene>
<dbReference type="SUPFAM" id="SSF53067">
    <property type="entry name" value="Actin-like ATPase domain"/>
    <property type="match status" value="2"/>
</dbReference>
<dbReference type="GO" id="GO:0005524">
    <property type="term" value="F:ATP binding"/>
    <property type="evidence" value="ECO:0007669"/>
    <property type="project" value="UniProtKB-UniRule"/>
</dbReference>
<evidence type="ECO:0000256" key="7">
    <source>
        <dbReference type="RuleBase" id="RU364073"/>
    </source>
</evidence>
<sequence length="497" mass="54495">MAHYLGIDIGTSSVKTLLMDGNGTVVGTAGESYPASTPKPLWSEQEPDLWWNATLNTLKQIKHDFPVPFSDVQCIGLSGQMHGAVMLDESLNPVRPAILWNDGRSHQQAEDMNRELPELGNVAGVPAMSGFTAPKLRWMEEHESDAFKSIRHIVLPKDYVRLKLTGELATDVSDAAGTLWLDEESREWSDKMLELSGLRPDQMVTLKEGTEETGQLLAEIASELGLSTSVTLCAGGGDAACGAIGIGAINQGDAFISLGTSAQYFVTTETYKPYPHALVHSFAHAVPERWFQMACMLNGASPLKWFADLTKQDIGELIAELEADYDPTQPTLFLPYLMGERTPHNNPFATASFHHMTWATKGHHMTQAILEGVGFSLLDCQNAIQESGTKVEFLGAIGGGTKSRLWLQIIANILGIKILRYEGGESGPAYGAARLAKLCDTGEPVSSVCHAPRVLEEIFPNPEYQAVYKKKYQEFKTLYSEYEKQRSSRVGASYVHL</sequence>
<dbReference type="Pfam" id="PF00370">
    <property type="entry name" value="FGGY_N"/>
    <property type="match status" value="1"/>
</dbReference>
<feature type="binding site" evidence="6">
    <location>
        <begin position="81"/>
        <end position="82"/>
    </location>
    <ligand>
        <name>substrate</name>
    </ligand>
</feature>
<evidence type="ECO:0000256" key="3">
    <source>
        <dbReference type="ARBA" id="ARBA00022741"/>
    </source>
</evidence>
<evidence type="ECO:0000256" key="4">
    <source>
        <dbReference type="ARBA" id="ARBA00022777"/>
    </source>
</evidence>
<dbReference type="CDD" id="cd07808">
    <property type="entry name" value="ASKHA_NBD_FGGY_EcXK-like"/>
    <property type="match status" value="1"/>
</dbReference>
<dbReference type="Pfam" id="PF02782">
    <property type="entry name" value="FGGY_C"/>
    <property type="match status" value="1"/>
</dbReference>
<name>A0AAV2VUL1_9VIBR</name>
<dbReference type="PIRSF" id="PIRSF000538">
    <property type="entry name" value="GlpK"/>
    <property type="match status" value="1"/>
</dbReference>
<evidence type="ECO:0000259" key="8">
    <source>
        <dbReference type="Pfam" id="PF00370"/>
    </source>
</evidence>
<evidence type="ECO:0000259" key="9">
    <source>
        <dbReference type="Pfam" id="PF02782"/>
    </source>
</evidence>
<dbReference type="InterPro" id="IPR018484">
    <property type="entry name" value="FGGY_N"/>
</dbReference>
<feature type="domain" description="Carbohydrate kinase FGGY C-terminal" evidence="9">
    <location>
        <begin position="255"/>
        <end position="436"/>
    </location>
</feature>
<evidence type="ECO:0000256" key="5">
    <source>
        <dbReference type="ARBA" id="ARBA00022840"/>
    </source>
</evidence>
<dbReference type="AlphaFoldDB" id="A0AAV2VUL1"/>
<dbReference type="GO" id="GO:0042732">
    <property type="term" value="P:D-xylose metabolic process"/>
    <property type="evidence" value="ECO:0007669"/>
    <property type="project" value="UniProtKB-KW"/>
</dbReference>
<evidence type="ECO:0000256" key="1">
    <source>
        <dbReference type="ARBA" id="ARBA00009156"/>
    </source>
</evidence>
<protein>
    <recommendedName>
        <fullName evidence="6 7">Xylulose kinase</fullName>
        <shortName evidence="6 7">Xylulokinase</shortName>
        <ecNumber evidence="6 7">2.7.1.17</ecNumber>
    </recommendedName>
</protein>
<dbReference type="InterPro" id="IPR000577">
    <property type="entry name" value="Carb_kinase_FGGY"/>
</dbReference>
<dbReference type="InterPro" id="IPR043129">
    <property type="entry name" value="ATPase_NBD"/>
</dbReference>
<feature type="active site" description="Proton acceptor" evidence="6">
    <location>
        <position position="238"/>
    </location>
</feature>
<keyword evidence="5 6" id="KW-0067">ATP-binding</keyword>
<dbReference type="RefSeq" id="WP_022612879.1">
    <property type="nucleotide sequence ID" value="NZ_LK391965.1"/>
</dbReference>
<dbReference type="EC" id="2.7.1.17" evidence="6 7"/>
<dbReference type="InterPro" id="IPR006000">
    <property type="entry name" value="Xylulokinase"/>
</dbReference>
<dbReference type="NCBIfam" id="TIGR01312">
    <property type="entry name" value="XylB"/>
    <property type="match status" value="1"/>
</dbReference>
<dbReference type="Proteomes" id="UP000018211">
    <property type="component" value="Unassembled WGS sequence"/>
</dbReference>
<feature type="domain" description="Carbohydrate kinase FGGY N-terminal" evidence="8">
    <location>
        <begin position="4"/>
        <end position="245"/>
    </location>
</feature>
<feature type="site" description="Important for activity" evidence="6">
    <location>
        <position position="8"/>
    </location>
</feature>
<comment type="catalytic activity">
    <reaction evidence="6 7">
        <text>D-xylulose + ATP = D-xylulose 5-phosphate + ADP + H(+)</text>
        <dbReference type="Rhea" id="RHEA:10964"/>
        <dbReference type="ChEBI" id="CHEBI:15378"/>
        <dbReference type="ChEBI" id="CHEBI:17140"/>
        <dbReference type="ChEBI" id="CHEBI:30616"/>
        <dbReference type="ChEBI" id="CHEBI:57737"/>
        <dbReference type="ChEBI" id="CHEBI:456216"/>
        <dbReference type="EC" id="2.7.1.17"/>
    </reaction>
</comment>
<evidence type="ECO:0000313" key="10">
    <source>
        <dbReference type="EMBL" id="CCO48389.1"/>
    </source>
</evidence>
<reference evidence="10 11" key="1">
    <citation type="journal article" date="2013" name="ISME J.">
        <title>Comparative genomics of pathogenic lineages of Vibrio nigripulchritudo identifies virulence-associated traits.</title>
        <authorList>
            <person name="Goudenege D."/>
            <person name="Labreuche Y."/>
            <person name="Krin E."/>
            <person name="Ansquer D."/>
            <person name="Mangenot S."/>
            <person name="Calteau A."/>
            <person name="Medigue C."/>
            <person name="Mazel D."/>
            <person name="Polz M.F."/>
            <person name="Le Roux F."/>
        </authorList>
    </citation>
    <scope>NUCLEOTIDE SEQUENCE [LARGE SCALE GENOMIC DNA]</scope>
    <source>
        <strain evidence="10 11">SOn1</strain>
    </source>
</reference>
<evidence type="ECO:0000256" key="2">
    <source>
        <dbReference type="ARBA" id="ARBA00022679"/>
    </source>
</evidence>